<organism evidence="1 2">
    <name type="scientific">Cichorium intybus</name>
    <name type="common">Chicory</name>
    <dbReference type="NCBI Taxonomy" id="13427"/>
    <lineage>
        <taxon>Eukaryota</taxon>
        <taxon>Viridiplantae</taxon>
        <taxon>Streptophyta</taxon>
        <taxon>Embryophyta</taxon>
        <taxon>Tracheophyta</taxon>
        <taxon>Spermatophyta</taxon>
        <taxon>Magnoliopsida</taxon>
        <taxon>eudicotyledons</taxon>
        <taxon>Gunneridae</taxon>
        <taxon>Pentapetalae</taxon>
        <taxon>asterids</taxon>
        <taxon>campanulids</taxon>
        <taxon>Asterales</taxon>
        <taxon>Asteraceae</taxon>
        <taxon>Cichorioideae</taxon>
        <taxon>Cichorieae</taxon>
        <taxon>Cichoriinae</taxon>
        <taxon>Cichorium</taxon>
    </lineage>
</organism>
<evidence type="ECO:0000313" key="1">
    <source>
        <dbReference type="EMBL" id="KAI3790779.1"/>
    </source>
</evidence>
<reference evidence="1 2" key="2">
    <citation type="journal article" date="2022" name="Mol. Ecol. Resour.">
        <title>The genomes of chicory, endive, great burdock and yacon provide insights into Asteraceae paleo-polyploidization history and plant inulin production.</title>
        <authorList>
            <person name="Fan W."/>
            <person name="Wang S."/>
            <person name="Wang H."/>
            <person name="Wang A."/>
            <person name="Jiang F."/>
            <person name="Liu H."/>
            <person name="Zhao H."/>
            <person name="Xu D."/>
            <person name="Zhang Y."/>
        </authorList>
    </citation>
    <scope>NUCLEOTIDE SEQUENCE [LARGE SCALE GENOMIC DNA]</scope>
    <source>
        <strain evidence="2">cv. Punajuju</strain>
        <tissue evidence="1">Leaves</tissue>
    </source>
</reference>
<protein>
    <submittedName>
        <fullName evidence="1">Uncharacterized protein</fullName>
    </submittedName>
</protein>
<accession>A0ACB9H4J1</accession>
<dbReference type="Proteomes" id="UP001055811">
    <property type="component" value="Linkage Group LG01"/>
</dbReference>
<dbReference type="EMBL" id="CM042009">
    <property type="protein sequence ID" value="KAI3790779.1"/>
    <property type="molecule type" value="Genomic_DNA"/>
</dbReference>
<proteinExistence type="predicted"/>
<evidence type="ECO:0000313" key="2">
    <source>
        <dbReference type="Proteomes" id="UP001055811"/>
    </source>
</evidence>
<name>A0ACB9H4J1_CICIN</name>
<sequence length="108" mass="12784">MIKKADLMRVASKNSNKNRPPLIRADLMISHKVRAHPMKSRNPVTTIQTSRTPRTDLVRSHKQELDQKRGRRQISLVTRNERKTREKKRNNHVSEADLKPERRNSQVW</sequence>
<reference evidence="2" key="1">
    <citation type="journal article" date="2022" name="Mol. Ecol. Resour.">
        <title>The genomes of chicory, endive, great burdock and yacon provide insights into Asteraceae palaeo-polyploidization history and plant inulin production.</title>
        <authorList>
            <person name="Fan W."/>
            <person name="Wang S."/>
            <person name="Wang H."/>
            <person name="Wang A."/>
            <person name="Jiang F."/>
            <person name="Liu H."/>
            <person name="Zhao H."/>
            <person name="Xu D."/>
            <person name="Zhang Y."/>
        </authorList>
    </citation>
    <scope>NUCLEOTIDE SEQUENCE [LARGE SCALE GENOMIC DNA]</scope>
    <source>
        <strain evidence="2">cv. Punajuju</strain>
    </source>
</reference>
<keyword evidence="2" id="KW-1185">Reference proteome</keyword>
<gene>
    <name evidence="1" type="ORF">L2E82_04073</name>
</gene>
<comment type="caution">
    <text evidence="1">The sequence shown here is derived from an EMBL/GenBank/DDBJ whole genome shotgun (WGS) entry which is preliminary data.</text>
</comment>